<gene>
    <name evidence="1" type="ORF">H3H32_26600</name>
</gene>
<organism evidence="1 2">
    <name type="scientific">Spirosoma foliorum</name>
    <dbReference type="NCBI Taxonomy" id="2710596"/>
    <lineage>
        <taxon>Bacteria</taxon>
        <taxon>Pseudomonadati</taxon>
        <taxon>Bacteroidota</taxon>
        <taxon>Cytophagia</taxon>
        <taxon>Cytophagales</taxon>
        <taxon>Cytophagaceae</taxon>
        <taxon>Spirosoma</taxon>
    </lineage>
</organism>
<name>A0A7G5GRL0_9BACT</name>
<dbReference type="Proteomes" id="UP000515369">
    <property type="component" value="Chromosome"/>
</dbReference>
<protein>
    <submittedName>
        <fullName evidence="1">Uncharacterized protein</fullName>
    </submittedName>
</protein>
<accession>A0A7G5GRL0</accession>
<keyword evidence="2" id="KW-1185">Reference proteome</keyword>
<dbReference type="RefSeq" id="WP_182458784.1">
    <property type="nucleotide sequence ID" value="NZ_CP059732.1"/>
</dbReference>
<evidence type="ECO:0000313" key="1">
    <source>
        <dbReference type="EMBL" id="QMW01502.1"/>
    </source>
</evidence>
<proteinExistence type="predicted"/>
<reference evidence="1 2" key="1">
    <citation type="submission" date="2020-07" db="EMBL/GenBank/DDBJ databases">
        <title>Spirosoma foliorum sp. nov., isolated from the leaves on the Nejang mountain Korea, Republic of.</title>
        <authorList>
            <person name="Ho H."/>
            <person name="Lee Y.-J."/>
            <person name="Nurcahyanto D.-A."/>
            <person name="Kim S.-G."/>
        </authorList>
    </citation>
    <scope>NUCLEOTIDE SEQUENCE [LARGE SCALE GENOMIC DNA]</scope>
    <source>
        <strain evidence="1 2">PL0136</strain>
    </source>
</reference>
<dbReference type="EMBL" id="CP059732">
    <property type="protein sequence ID" value="QMW01502.1"/>
    <property type="molecule type" value="Genomic_DNA"/>
</dbReference>
<evidence type="ECO:0000313" key="2">
    <source>
        <dbReference type="Proteomes" id="UP000515369"/>
    </source>
</evidence>
<dbReference type="AlphaFoldDB" id="A0A7G5GRL0"/>
<dbReference type="KEGG" id="sfol:H3H32_26600"/>
<sequence>MNDLAIIPISSSGGPVFVTVAIPKFPQSLAGIVWRYDAKDTFDTKAGMFVTTASEVPLGAPSVINTKKFLVEGAVLSHNDDPPTPYQVVVTVTQDGKILHSEIPSIGGFGKLADKNVPFLYRFQLITSPANEQTS</sequence>